<dbReference type="EMBL" id="LSRQ01004634">
    <property type="protein sequence ID" value="OAY68957.1"/>
    <property type="molecule type" value="Genomic_DNA"/>
</dbReference>
<feature type="repeat" description="PPR" evidence="3">
    <location>
        <begin position="9"/>
        <end position="39"/>
    </location>
</feature>
<dbReference type="InterPro" id="IPR002885">
    <property type="entry name" value="PPR_rpt"/>
</dbReference>
<keyword evidence="2" id="KW-0809">Transit peptide</keyword>
<organism evidence="4 5">
    <name type="scientific">Ananas comosus</name>
    <name type="common">Pineapple</name>
    <name type="synonym">Ananas ananas</name>
    <dbReference type="NCBI Taxonomy" id="4615"/>
    <lineage>
        <taxon>Eukaryota</taxon>
        <taxon>Viridiplantae</taxon>
        <taxon>Streptophyta</taxon>
        <taxon>Embryophyta</taxon>
        <taxon>Tracheophyta</taxon>
        <taxon>Spermatophyta</taxon>
        <taxon>Magnoliopsida</taxon>
        <taxon>Liliopsida</taxon>
        <taxon>Poales</taxon>
        <taxon>Bromeliaceae</taxon>
        <taxon>Bromelioideae</taxon>
        <taxon>Ananas</taxon>
    </lineage>
</organism>
<dbReference type="Pfam" id="PF01535">
    <property type="entry name" value="PPR"/>
    <property type="match status" value="1"/>
</dbReference>
<dbReference type="PANTHER" id="PTHR47926:SF411">
    <property type="entry name" value="PENTATRICOPEPTIDE REPEAT-CONTAINING PROTEIN"/>
    <property type="match status" value="1"/>
</dbReference>
<evidence type="ECO:0000256" key="2">
    <source>
        <dbReference type="ARBA" id="ARBA00022946"/>
    </source>
</evidence>
<evidence type="ECO:0000313" key="4">
    <source>
        <dbReference type="EMBL" id="OAY68957.1"/>
    </source>
</evidence>
<gene>
    <name evidence="4" type="ORF">ACMD2_23354</name>
</gene>
<evidence type="ECO:0000256" key="3">
    <source>
        <dbReference type="PROSITE-ProRule" id="PRU00708"/>
    </source>
</evidence>
<accession>A0A199UVW7</accession>
<dbReference type="AlphaFoldDB" id="A0A199UVW7"/>
<dbReference type="InterPro" id="IPR011990">
    <property type="entry name" value="TPR-like_helical_dom_sf"/>
</dbReference>
<protein>
    <submittedName>
        <fullName evidence="4">Pentatricopeptide repeat-containing protein</fullName>
    </submittedName>
</protein>
<dbReference type="InterPro" id="IPR046960">
    <property type="entry name" value="PPR_At4g14850-like_plant"/>
</dbReference>
<dbReference type="STRING" id="4615.A0A199UVW7"/>
<evidence type="ECO:0000313" key="5">
    <source>
        <dbReference type="Proteomes" id="UP000092600"/>
    </source>
</evidence>
<dbReference type="PANTHER" id="PTHR47926">
    <property type="entry name" value="PENTATRICOPEPTIDE REPEAT-CONTAINING PROTEIN"/>
    <property type="match status" value="1"/>
</dbReference>
<reference evidence="4 5" key="1">
    <citation type="journal article" date="2016" name="DNA Res.">
        <title>The draft genome of MD-2 pineapple using hybrid error correction of long reads.</title>
        <authorList>
            <person name="Redwan R.M."/>
            <person name="Saidin A."/>
            <person name="Kumar S.V."/>
        </authorList>
    </citation>
    <scope>NUCLEOTIDE SEQUENCE [LARGE SCALE GENOMIC DNA]</scope>
    <source>
        <strain evidence="5">cv. MD2</strain>
        <tissue evidence="4">Leaf</tissue>
    </source>
</reference>
<name>A0A199UVW7_ANACO</name>
<dbReference type="Gene3D" id="1.25.40.10">
    <property type="entry name" value="Tetratricopeptide repeat domain"/>
    <property type="match status" value="1"/>
</dbReference>
<comment type="caution">
    <text evidence="4">The sequence shown here is derived from an EMBL/GenBank/DDBJ whole genome shotgun (WGS) entry which is preliminary data.</text>
</comment>
<dbReference type="GO" id="GO:0003723">
    <property type="term" value="F:RNA binding"/>
    <property type="evidence" value="ECO:0007669"/>
    <property type="project" value="InterPro"/>
</dbReference>
<proteinExistence type="predicted"/>
<dbReference type="GO" id="GO:0009451">
    <property type="term" value="P:RNA modification"/>
    <property type="evidence" value="ECO:0007669"/>
    <property type="project" value="InterPro"/>
</dbReference>
<evidence type="ECO:0000256" key="1">
    <source>
        <dbReference type="ARBA" id="ARBA00022737"/>
    </source>
</evidence>
<dbReference type="Proteomes" id="UP000092600">
    <property type="component" value="Unassembled WGS sequence"/>
</dbReference>
<dbReference type="NCBIfam" id="TIGR00756">
    <property type="entry name" value="PPR"/>
    <property type="match status" value="1"/>
</dbReference>
<keyword evidence="1" id="KW-0677">Repeat</keyword>
<sequence length="88" mass="9842">MENYGIAADVFTWTSLISGFAQNDRENEALDLFQKMRLWVWTEWHHVSSAISACASLKSLTHGRELHSYAVKIGCVNAVLVGNSLVDM</sequence>
<dbReference type="PROSITE" id="PS51375">
    <property type="entry name" value="PPR"/>
    <property type="match status" value="1"/>
</dbReference>